<name>A0A5N5QXT8_9AGAM</name>
<feature type="region of interest" description="Disordered" evidence="1">
    <location>
        <begin position="1"/>
        <end position="64"/>
    </location>
</feature>
<feature type="region of interest" description="Disordered" evidence="1">
    <location>
        <begin position="542"/>
        <end position="572"/>
    </location>
</feature>
<feature type="compositionally biased region" description="Acidic residues" evidence="1">
    <location>
        <begin position="1003"/>
        <end position="1021"/>
    </location>
</feature>
<feature type="region of interest" description="Disordered" evidence="1">
    <location>
        <begin position="251"/>
        <end position="470"/>
    </location>
</feature>
<sequence length="1021" mass="108890">MVLDATSRVFSKPKSALNGHSSSVSTSSAGSPLIQNAPNRPTKRRRITQSGIMTPAPTPSPTPAPILDLDALDAARRRAAGRVMSLWESLAEKYARGLDEDDEIDILTGKIYKDRGVLRAVSERGWKIGSFGEALEVEPLGMISEGETETGTSEADDEGEGEDDTEGEGADDAVEREDDDPFGAWSYDWQYRVLPPPRPELSPQDAEDLKEFLAAESAIKESLRKDGKKVDQEPEEGDDVVYLGGSLHNMDGSLRSEDTSEDEFASITVGNSTIRYMKREDEGEGEDEDEDDKEVDDVEPVSSILGALALGTTPRKPASAIKLGDTKGDSKHTQSPTSPDPQASNRTSGGSQTSILNGPLSSPTKMSCSSDAGVEDDLIVISDSDEESEVTDIPNPRSGIPLSSPSKKDASSPSVPFRGNPRSRPPGISMPVLSSTPHGSSSRLNPPSASSLTAPTASLQSSTTPALTSKDASQLLSVIPLILPPATNSLSKRMLSQMRSKASKAGLTKPRAPSNDLLDSTSFFSSAAIMPNKPTDVLATVTSTSGKSSQGTLAQSSDGLQHVGKGKVPAPKLTRSKISATGIQPENKEALGPDTAIKPGSVLGLPVPNLKPLLPMPDSSPRSAEPESPVKSRKKAAVVEVVLPTPRRTKIKREQTAPPPSTSKNAVAKTSERVVPQAPSLQANSTTSLVETNAEAVSPESELSRKRKRDLGGDECVDALEPKAQAGPVGPAPSPNHACCQPTSLEQGQGPVCYSAHFEHQLNPPPPHAHVHTHHSIRYPLCPTHHSTGIPIYQHQHQHQHLHTHLPYPLPQLPFTANELTEAALKLMYGLSALQHAPGVNGSPAPSLWFPPGTPIPFGFPHSEQAGSSSRPSAPKLEASSSQETILNEEERIPSSQEHERKLEALAHSKKLTESSSSHSPAALEPKSATPPPPVESSHAGCVTDTNTQDRDIPVTGSSHPAMLRAEREMSIIDIESDSEDEFDRYDVGEGSMRWEPPIKDEDSSDDDDSLYSDSLEQGED</sequence>
<accession>A0A5N5QXT8</accession>
<dbReference type="EMBL" id="SSOP01000001">
    <property type="protein sequence ID" value="KAB5596545.1"/>
    <property type="molecule type" value="Genomic_DNA"/>
</dbReference>
<feature type="region of interest" description="Disordered" evidence="1">
    <location>
        <begin position="141"/>
        <end position="183"/>
    </location>
</feature>
<dbReference type="OrthoDB" id="2420608at2759"/>
<gene>
    <name evidence="2" type="ORF">CTheo_182</name>
</gene>
<feature type="compositionally biased region" description="Acidic residues" evidence="1">
    <location>
        <begin position="282"/>
        <end position="299"/>
    </location>
</feature>
<feature type="region of interest" description="Disordered" evidence="1">
    <location>
        <begin position="492"/>
        <end position="514"/>
    </location>
</feature>
<feature type="region of interest" description="Disordered" evidence="1">
    <location>
        <begin position="723"/>
        <end position="743"/>
    </location>
</feature>
<dbReference type="Pfam" id="PF10384">
    <property type="entry name" value="Scm3"/>
    <property type="match status" value="1"/>
</dbReference>
<feature type="compositionally biased region" description="Low complexity" evidence="1">
    <location>
        <begin position="401"/>
        <end position="416"/>
    </location>
</feature>
<dbReference type="Proteomes" id="UP000383932">
    <property type="component" value="Unassembled WGS sequence"/>
</dbReference>
<protein>
    <submittedName>
        <fullName evidence="2">Cell surface glycoprotein 1</fullName>
    </submittedName>
</protein>
<dbReference type="GO" id="GO:0042393">
    <property type="term" value="F:histone binding"/>
    <property type="evidence" value="ECO:0007669"/>
    <property type="project" value="InterPro"/>
</dbReference>
<dbReference type="AlphaFoldDB" id="A0A5N5QXT8"/>
<feature type="compositionally biased region" description="Polar residues" evidence="1">
    <location>
        <begin position="542"/>
        <end position="559"/>
    </location>
</feature>
<reference evidence="2 3" key="1">
    <citation type="journal article" date="2019" name="Fungal Biol. Biotechnol.">
        <title>Draft genome sequence of fastidious pathogen Ceratobasidium theobromae, which causes vascular-streak dieback in Theobroma cacao.</title>
        <authorList>
            <person name="Ali S.S."/>
            <person name="Asman A."/>
            <person name="Shao J."/>
            <person name="Firmansyah A.P."/>
            <person name="Susilo A.W."/>
            <person name="Rosmana A."/>
            <person name="McMahon P."/>
            <person name="Junaid M."/>
            <person name="Guest D."/>
            <person name="Kheng T.Y."/>
            <person name="Meinhardt L.W."/>
            <person name="Bailey B.A."/>
        </authorList>
    </citation>
    <scope>NUCLEOTIDE SEQUENCE [LARGE SCALE GENOMIC DNA]</scope>
    <source>
        <strain evidence="2 3">CT2</strain>
    </source>
</reference>
<feature type="compositionally biased region" description="Acidic residues" evidence="1">
    <location>
        <begin position="373"/>
        <end position="390"/>
    </location>
</feature>
<dbReference type="InterPro" id="IPR018465">
    <property type="entry name" value="Scm3/HJURP"/>
</dbReference>
<feature type="region of interest" description="Disordered" evidence="1">
    <location>
        <begin position="608"/>
        <end position="710"/>
    </location>
</feature>
<organism evidence="2 3">
    <name type="scientific">Ceratobasidium theobromae</name>
    <dbReference type="NCBI Taxonomy" id="1582974"/>
    <lineage>
        <taxon>Eukaryota</taxon>
        <taxon>Fungi</taxon>
        <taxon>Dikarya</taxon>
        <taxon>Basidiomycota</taxon>
        <taxon>Agaricomycotina</taxon>
        <taxon>Agaricomycetes</taxon>
        <taxon>Cantharellales</taxon>
        <taxon>Ceratobasidiaceae</taxon>
        <taxon>Ceratobasidium</taxon>
    </lineage>
</organism>
<evidence type="ECO:0000313" key="3">
    <source>
        <dbReference type="Proteomes" id="UP000383932"/>
    </source>
</evidence>
<feature type="compositionally biased region" description="Basic and acidic residues" evidence="1">
    <location>
        <begin position="889"/>
        <end position="913"/>
    </location>
</feature>
<feature type="compositionally biased region" description="Acidic residues" evidence="1">
    <location>
        <begin position="154"/>
        <end position="181"/>
    </location>
</feature>
<feature type="compositionally biased region" description="Acidic residues" evidence="1">
    <location>
        <begin position="975"/>
        <end position="984"/>
    </location>
</feature>
<feature type="compositionally biased region" description="Low complexity" evidence="1">
    <location>
        <begin position="440"/>
        <end position="469"/>
    </location>
</feature>
<evidence type="ECO:0000313" key="2">
    <source>
        <dbReference type="EMBL" id="KAB5596545.1"/>
    </source>
</evidence>
<keyword evidence="3" id="KW-1185">Reference proteome</keyword>
<feature type="compositionally biased region" description="Polar residues" evidence="1">
    <location>
        <begin position="333"/>
        <end position="370"/>
    </location>
</feature>
<evidence type="ECO:0000256" key="1">
    <source>
        <dbReference type="SAM" id="MobiDB-lite"/>
    </source>
</evidence>
<feature type="region of interest" description="Disordered" evidence="1">
    <location>
        <begin position="856"/>
        <end position="1021"/>
    </location>
</feature>
<feature type="compositionally biased region" description="Polar residues" evidence="1">
    <location>
        <begin position="679"/>
        <end position="691"/>
    </location>
</feature>
<feature type="compositionally biased region" description="Low complexity" evidence="1">
    <location>
        <begin position="21"/>
        <end position="31"/>
    </location>
</feature>
<comment type="caution">
    <text evidence="2">The sequence shown here is derived from an EMBL/GenBank/DDBJ whole genome shotgun (WGS) entry which is preliminary data.</text>
</comment>
<proteinExistence type="predicted"/>
<dbReference type="GO" id="GO:0005634">
    <property type="term" value="C:nucleus"/>
    <property type="evidence" value="ECO:0007669"/>
    <property type="project" value="InterPro"/>
</dbReference>